<keyword evidence="3" id="KW-1185">Reference proteome</keyword>
<keyword evidence="1" id="KW-0732">Signal</keyword>
<feature type="chain" id="PRO_5045539829" description="DUF4369 domain-containing protein" evidence="1">
    <location>
        <begin position="19"/>
        <end position="166"/>
    </location>
</feature>
<feature type="signal peptide" evidence="1">
    <location>
        <begin position="1"/>
        <end position="18"/>
    </location>
</feature>
<protein>
    <recommendedName>
        <fullName evidence="4">DUF4369 domain-containing protein</fullName>
    </recommendedName>
</protein>
<dbReference type="RefSeq" id="WP_176901493.1">
    <property type="nucleotide sequence ID" value="NZ_JABKAV010000115.1"/>
</dbReference>
<evidence type="ECO:0000256" key="1">
    <source>
        <dbReference type="SAM" id="SignalP"/>
    </source>
</evidence>
<organism evidence="2 3">
    <name type="scientific">Hymenobacter terrestris</name>
    <dbReference type="NCBI Taxonomy" id="2748310"/>
    <lineage>
        <taxon>Bacteria</taxon>
        <taxon>Pseudomonadati</taxon>
        <taxon>Bacteroidota</taxon>
        <taxon>Cytophagia</taxon>
        <taxon>Cytophagales</taxon>
        <taxon>Hymenobacteraceae</taxon>
        <taxon>Hymenobacter</taxon>
    </lineage>
</organism>
<dbReference type="Proteomes" id="UP000626554">
    <property type="component" value="Unassembled WGS sequence"/>
</dbReference>
<reference evidence="2 3" key="1">
    <citation type="submission" date="2020-05" db="EMBL/GenBank/DDBJ databases">
        <title>Hymenobacter terrestris sp. nov. and Hymenobacter lapidiphilus sp. nov., isolated from regoliths in Antarctica.</title>
        <authorList>
            <person name="Sedlacek I."/>
            <person name="Pantucek R."/>
            <person name="Zeman M."/>
            <person name="Holochova P."/>
            <person name="Kralova S."/>
            <person name="Stankova E."/>
            <person name="Sedo O."/>
            <person name="Micenkova L."/>
            <person name="Svec P."/>
            <person name="Gupta V."/>
            <person name="Sood U."/>
            <person name="Korpole U.S."/>
            <person name="Lal R."/>
        </authorList>
    </citation>
    <scope>NUCLEOTIDE SEQUENCE [LARGE SCALE GENOMIC DNA]</scope>
    <source>
        <strain evidence="2 3">P5252</strain>
    </source>
</reference>
<evidence type="ECO:0008006" key="4">
    <source>
        <dbReference type="Google" id="ProtNLM"/>
    </source>
</evidence>
<dbReference type="EMBL" id="JABKAV010000115">
    <property type="protein sequence ID" value="NVO86766.1"/>
    <property type="molecule type" value="Genomic_DNA"/>
</dbReference>
<evidence type="ECO:0000313" key="3">
    <source>
        <dbReference type="Proteomes" id="UP000626554"/>
    </source>
</evidence>
<sequence>MRVLLVVLCFFLLPAYWAPDQGADRTGTFYLVTKLKAGNRSFQVLYFYNDSTFSALRSGGLFAKADSVFFYPSNGFLLLRGRVRRGLRADCLSFTILERSHVKTTGEQPPFRRPAVACRRTPAGALVLAGATFRPVPGTRLPAVLRKLLLRTAHRADSTQYRFDCR</sequence>
<comment type="caution">
    <text evidence="2">The sequence shown here is derived from an EMBL/GenBank/DDBJ whole genome shotgun (WGS) entry which is preliminary data.</text>
</comment>
<proteinExistence type="predicted"/>
<accession>A0ABX2Q717</accession>
<evidence type="ECO:0000313" key="2">
    <source>
        <dbReference type="EMBL" id="NVO86766.1"/>
    </source>
</evidence>
<name>A0ABX2Q717_9BACT</name>
<gene>
    <name evidence="2" type="ORF">HW556_17930</name>
</gene>